<dbReference type="Pfam" id="PF01757">
    <property type="entry name" value="Acyl_transf_3"/>
    <property type="match status" value="1"/>
</dbReference>
<evidence type="ECO:0000313" key="3">
    <source>
        <dbReference type="EMBL" id="MBC5668852.1"/>
    </source>
</evidence>
<dbReference type="GO" id="GO:0016746">
    <property type="term" value="F:acyltransferase activity"/>
    <property type="evidence" value="ECO:0007669"/>
    <property type="project" value="UniProtKB-KW"/>
</dbReference>
<dbReference type="EMBL" id="JACOOZ010000011">
    <property type="protein sequence ID" value="MBC5668852.1"/>
    <property type="molecule type" value="Genomic_DNA"/>
</dbReference>
<name>A0ABR7F5H7_9FIRM</name>
<reference evidence="3 4" key="1">
    <citation type="submission" date="2020-08" db="EMBL/GenBank/DDBJ databases">
        <title>Genome public.</title>
        <authorList>
            <person name="Liu C."/>
            <person name="Sun Q."/>
        </authorList>
    </citation>
    <scope>NUCLEOTIDE SEQUENCE [LARGE SCALE GENOMIC DNA]</scope>
    <source>
        <strain evidence="3 4">BX4</strain>
    </source>
</reference>
<keyword evidence="1" id="KW-1133">Transmembrane helix</keyword>
<dbReference type="InterPro" id="IPR002656">
    <property type="entry name" value="Acyl_transf_3_dom"/>
</dbReference>
<feature type="transmembrane region" description="Helical" evidence="1">
    <location>
        <begin position="81"/>
        <end position="104"/>
    </location>
</feature>
<feature type="transmembrane region" description="Helical" evidence="1">
    <location>
        <begin position="45"/>
        <end position="69"/>
    </location>
</feature>
<feature type="transmembrane region" description="Helical" evidence="1">
    <location>
        <begin position="150"/>
        <end position="170"/>
    </location>
</feature>
<feature type="transmembrane region" description="Helical" evidence="1">
    <location>
        <begin position="176"/>
        <end position="193"/>
    </location>
</feature>
<evidence type="ECO:0000256" key="1">
    <source>
        <dbReference type="SAM" id="Phobius"/>
    </source>
</evidence>
<feature type="transmembrane region" description="Helical" evidence="1">
    <location>
        <begin position="205"/>
        <end position="230"/>
    </location>
</feature>
<evidence type="ECO:0000259" key="2">
    <source>
        <dbReference type="Pfam" id="PF01757"/>
    </source>
</evidence>
<accession>A0ABR7F5H7</accession>
<keyword evidence="4" id="KW-1185">Reference proteome</keyword>
<keyword evidence="1" id="KW-0472">Membrane</keyword>
<sequence length="360" mass="42286">MKERSSNLEILRIVAMLIIIAHHYVVNSGIVQLYDYSNITANMIFLQFFGFGGKMAINIFVLISSYFMCQYKLTWKKVLKLYLEVKFYAIVIYIIFVITGYDVLSLRRIVRVLFNMIYGVNVSFMGSFLAFYMLIPFLNRMRKALKREMHLKLCGILLFIYTIISTFSIMNDTWNYIGWYVTLYFIASYIRIYPNKYTQSIKYGMILMAGSLVLIFASILCVDFVGYKIAGFEQPYYMVVDSNKLLALTCAMGFFLTFKNIKIRNNKYVNMVSASTFGIFLIHTQGRAMTRFLWQTVFDNCKYYDSKWLSLHAVLSVFCVFLVCMIIDMLRKRFLEKPIMNKLSKIESLNKECFAERKQN</sequence>
<keyword evidence="1" id="KW-0812">Transmembrane</keyword>
<keyword evidence="3" id="KW-0808">Transferase</keyword>
<organism evidence="3 4">
    <name type="scientific">Eubacterium segne</name>
    <dbReference type="NCBI Taxonomy" id="2763045"/>
    <lineage>
        <taxon>Bacteria</taxon>
        <taxon>Bacillati</taxon>
        <taxon>Bacillota</taxon>
        <taxon>Clostridia</taxon>
        <taxon>Eubacteriales</taxon>
        <taxon>Eubacteriaceae</taxon>
        <taxon>Eubacterium</taxon>
    </lineage>
</organism>
<feature type="transmembrane region" description="Helical" evidence="1">
    <location>
        <begin position="236"/>
        <end position="256"/>
    </location>
</feature>
<dbReference type="RefSeq" id="WP_118589578.1">
    <property type="nucleotide sequence ID" value="NZ_JACOOZ010000011.1"/>
</dbReference>
<feature type="transmembrane region" description="Helical" evidence="1">
    <location>
        <begin position="116"/>
        <end position="138"/>
    </location>
</feature>
<feature type="domain" description="Acyltransferase 3" evidence="2">
    <location>
        <begin position="7"/>
        <end position="327"/>
    </location>
</feature>
<feature type="transmembrane region" description="Helical" evidence="1">
    <location>
        <begin position="268"/>
        <end position="288"/>
    </location>
</feature>
<protein>
    <submittedName>
        <fullName evidence="3">Acyltransferase</fullName>
    </submittedName>
</protein>
<keyword evidence="3" id="KW-0012">Acyltransferase</keyword>
<gene>
    <name evidence="3" type="ORF">H8S00_12830</name>
</gene>
<evidence type="ECO:0000313" key="4">
    <source>
        <dbReference type="Proteomes" id="UP000597877"/>
    </source>
</evidence>
<dbReference type="Proteomes" id="UP000597877">
    <property type="component" value="Unassembled WGS sequence"/>
</dbReference>
<feature type="transmembrane region" description="Helical" evidence="1">
    <location>
        <begin position="308"/>
        <end position="330"/>
    </location>
</feature>
<feature type="transmembrane region" description="Helical" evidence="1">
    <location>
        <begin position="7"/>
        <end position="25"/>
    </location>
</feature>
<proteinExistence type="predicted"/>
<comment type="caution">
    <text evidence="3">The sequence shown here is derived from an EMBL/GenBank/DDBJ whole genome shotgun (WGS) entry which is preliminary data.</text>
</comment>